<comment type="caution">
    <text evidence="1">The sequence shown here is derived from an EMBL/GenBank/DDBJ whole genome shotgun (WGS) entry which is preliminary data.</text>
</comment>
<proteinExistence type="predicted"/>
<reference evidence="1 2" key="1">
    <citation type="submission" date="2019-06" db="EMBL/GenBank/DDBJ databases">
        <title>Quisquiliibacterium sp. nov., isolated from a maize field.</title>
        <authorList>
            <person name="Lin S.-Y."/>
            <person name="Tsai C.-F."/>
            <person name="Young C.-C."/>
        </authorList>
    </citation>
    <scope>NUCLEOTIDE SEQUENCE [LARGE SCALE GENOMIC DNA]</scope>
    <source>
        <strain evidence="1 2">CC-CFT501</strain>
    </source>
</reference>
<keyword evidence="2" id="KW-1185">Reference proteome</keyword>
<dbReference type="EMBL" id="VDUY01000006">
    <property type="protein sequence ID" value="TXL64130.1"/>
    <property type="molecule type" value="Genomic_DNA"/>
</dbReference>
<accession>A0A5C8NQV0</accession>
<name>A0A5C8NQV0_9BURK</name>
<evidence type="ECO:0000313" key="2">
    <source>
        <dbReference type="Proteomes" id="UP000321548"/>
    </source>
</evidence>
<protein>
    <recommendedName>
        <fullName evidence="3">RidA family protein</fullName>
    </recommendedName>
</protein>
<dbReference type="AlphaFoldDB" id="A0A5C8NQV0"/>
<evidence type="ECO:0008006" key="3">
    <source>
        <dbReference type="Google" id="ProtNLM"/>
    </source>
</evidence>
<dbReference type="OrthoDB" id="8839121at2"/>
<gene>
    <name evidence="1" type="ORF">FHP08_14400</name>
</gene>
<evidence type="ECO:0000313" key="1">
    <source>
        <dbReference type="EMBL" id="TXL64130.1"/>
    </source>
</evidence>
<sequence>MNVTTQVLAAGGFRFIPAVSQYSGGVAAEPGFRIERARFSKVVPLREGFERIERHLASIGRPGTAFCACELRSPAPFTEQGFREFNAVYLVTLRRWGLMGDDGVNPVARSNVCPDLDPPAEPGFHAFSYTVPDANAAPSFIVAGSGEAPEGKGDYRDNVIARGDLSPEGLRTKARWVLGEMENRLRTLGFGWGDCTATQVYTVHDIHPFIGDELVRRGAMRAGLTWHFNRPPILELEYEMDCRGVPLERVLAV</sequence>
<dbReference type="Proteomes" id="UP000321548">
    <property type="component" value="Unassembled WGS sequence"/>
</dbReference>
<organism evidence="1 2">
    <name type="scientific">Zeimonas arvi</name>
    <dbReference type="NCBI Taxonomy" id="2498847"/>
    <lineage>
        <taxon>Bacteria</taxon>
        <taxon>Pseudomonadati</taxon>
        <taxon>Pseudomonadota</taxon>
        <taxon>Betaproteobacteria</taxon>
        <taxon>Burkholderiales</taxon>
        <taxon>Burkholderiaceae</taxon>
        <taxon>Zeimonas</taxon>
    </lineage>
</organism>